<dbReference type="GO" id="GO:0051259">
    <property type="term" value="P:protein complex oligomerization"/>
    <property type="evidence" value="ECO:0007669"/>
    <property type="project" value="InterPro"/>
</dbReference>
<organism evidence="9 10">
    <name type="scientific">Lithospermum erythrorhizon</name>
    <name type="common">Purple gromwell</name>
    <name type="synonym">Lithospermum officinale var. erythrorhizon</name>
    <dbReference type="NCBI Taxonomy" id="34254"/>
    <lineage>
        <taxon>Eukaryota</taxon>
        <taxon>Viridiplantae</taxon>
        <taxon>Streptophyta</taxon>
        <taxon>Embryophyta</taxon>
        <taxon>Tracheophyta</taxon>
        <taxon>Spermatophyta</taxon>
        <taxon>Magnoliopsida</taxon>
        <taxon>eudicotyledons</taxon>
        <taxon>Gunneridae</taxon>
        <taxon>Pentapetalae</taxon>
        <taxon>asterids</taxon>
        <taxon>lamiids</taxon>
        <taxon>Boraginales</taxon>
        <taxon>Boraginaceae</taxon>
        <taxon>Boraginoideae</taxon>
        <taxon>Lithospermeae</taxon>
        <taxon>Lithospermum</taxon>
    </lineage>
</organism>
<evidence type="ECO:0000313" key="10">
    <source>
        <dbReference type="Proteomes" id="UP001454036"/>
    </source>
</evidence>
<feature type="domain" description="J" evidence="8">
    <location>
        <begin position="112"/>
        <end position="184"/>
    </location>
</feature>
<evidence type="ECO:0000256" key="5">
    <source>
        <dbReference type="ARBA" id="ARBA00023128"/>
    </source>
</evidence>
<dbReference type="CDD" id="cd06257">
    <property type="entry name" value="DnaJ"/>
    <property type="match status" value="1"/>
</dbReference>
<dbReference type="Pfam" id="PF00226">
    <property type="entry name" value="DnaJ"/>
    <property type="match status" value="1"/>
</dbReference>
<dbReference type="Gene3D" id="1.20.1280.20">
    <property type="entry name" value="HscB, C-terminal domain"/>
    <property type="match status" value="1"/>
</dbReference>
<dbReference type="Proteomes" id="UP001454036">
    <property type="component" value="Unassembled WGS sequence"/>
</dbReference>
<dbReference type="SUPFAM" id="SSF47144">
    <property type="entry name" value="HSC20 (HSCB), C-terminal oligomerisation domain"/>
    <property type="match status" value="1"/>
</dbReference>
<comment type="caution">
    <text evidence="9">The sequence shown here is derived from an EMBL/GenBank/DDBJ whole genome shotgun (WGS) entry which is preliminary data.</text>
</comment>
<dbReference type="PROSITE" id="PS50076">
    <property type="entry name" value="DNAJ_2"/>
    <property type="match status" value="1"/>
</dbReference>
<dbReference type="FunFam" id="1.10.287.110:FF:000082">
    <property type="entry name" value="Iron-sulfur cluster co-chaperone protein HscB, mitochondrial"/>
    <property type="match status" value="1"/>
</dbReference>
<keyword evidence="7" id="KW-0732">Signal</keyword>
<dbReference type="NCBIfam" id="TIGR00714">
    <property type="entry name" value="hscB"/>
    <property type="match status" value="1"/>
</dbReference>
<protein>
    <submittedName>
        <fullName evidence="9">Chaperone</fullName>
    </submittedName>
</protein>
<comment type="subcellular location">
    <subcellularLocation>
        <location evidence="2">Cytoplasm</location>
    </subcellularLocation>
    <subcellularLocation>
        <location evidence="1">Mitochondrion</location>
    </subcellularLocation>
</comment>
<evidence type="ECO:0000256" key="4">
    <source>
        <dbReference type="ARBA" id="ARBA00022490"/>
    </source>
</evidence>
<proteinExistence type="inferred from homology"/>
<dbReference type="GO" id="GO:0044571">
    <property type="term" value="P:[2Fe-2S] cluster assembly"/>
    <property type="evidence" value="ECO:0007669"/>
    <property type="project" value="InterPro"/>
</dbReference>
<evidence type="ECO:0000256" key="7">
    <source>
        <dbReference type="SAM" id="SignalP"/>
    </source>
</evidence>
<keyword evidence="5" id="KW-0496">Mitochondrion</keyword>
<dbReference type="InterPro" id="IPR001623">
    <property type="entry name" value="DnaJ_domain"/>
</dbReference>
<dbReference type="SUPFAM" id="SSF46565">
    <property type="entry name" value="Chaperone J-domain"/>
    <property type="match status" value="1"/>
</dbReference>
<dbReference type="Gene3D" id="1.10.287.110">
    <property type="entry name" value="DnaJ domain"/>
    <property type="match status" value="1"/>
</dbReference>
<dbReference type="PANTHER" id="PTHR14021:SF15">
    <property type="entry name" value="IRON-SULFUR CLUSTER CO-CHAPERONE PROTEIN HSCB"/>
    <property type="match status" value="1"/>
</dbReference>
<dbReference type="InterPro" id="IPR004640">
    <property type="entry name" value="HscB"/>
</dbReference>
<dbReference type="FunFam" id="1.20.1280.20:FF:000002">
    <property type="entry name" value="HscB mitochondrial iron-sulfur cluster co-chaperone"/>
    <property type="match status" value="1"/>
</dbReference>
<keyword evidence="4" id="KW-0963">Cytoplasm</keyword>
<evidence type="ECO:0000313" key="9">
    <source>
        <dbReference type="EMBL" id="GAA0142145.1"/>
    </source>
</evidence>
<gene>
    <name evidence="9" type="ORF">LIER_03109</name>
</gene>
<evidence type="ECO:0000256" key="2">
    <source>
        <dbReference type="ARBA" id="ARBA00004496"/>
    </source>
</evidence>
<sequence>MWRRKLQFSASLLPLGGGATSSPPPPFSNTIKNYPPFISHSSTHNSFFNELNQKRFDFFSWGFKNYRFQLNLLSAQSFCSDSGKFKCWKCNGAAFLFCEACRSVQPIDQSVDYFQILGLEKKYDIEEGSLEGKYKDWQKKLHPDLVHTKSQEEREYAAEQSARVTAAYRTLSDPIARAIYIMKLEGVDVDEEERISDPELLSEIMEIRESVEEARDTQTLNRIQEQMLRELGNWSRFFADAFQSRKYEKALSSIQRMTYYKRAIEEVIKKL</sequence>
<reference evidence="9 10" key="1">
    <citation type="submission" date="2024-01" db="EMBL/GenBank/DDBJ databases">
        <title>The complete chloroplast genome sequence of Lithospermum erythrorhizon: insights into the phylogenetic relationship among Boraginaceae species and the maternal lineages of purple gromwells.</title>
        <authorList>
            <person name="Okada T."/>
            <person name="Watanabe K."/>
        </authorList>
    </citation>
    <scope>NUCLEOTIDE SEQUENCE [LARGE SCALE GENOMIC DNA]</scope>
</reference>
<dbReference type="InterPro" id="IPR036869">
    <property type="entry name" value="J_dom_sf"/>
</dbReference>
<comment type="similarity">
    <text evidence="3">Belongs to the HscB family.</text>
</comment>
<evidence type="ECO:0000259" key="8">
    <source>
        <dbReference type="PROSITE" id="PS50076"/>
    </source>
</evidence>
<dbReference type="GO" id="GO:0051087">
    <property type="term" value="F:protein-folding chaperone binding"/>
    <property type="evidence" value="ECO:0007669"/>
    <property type="project" value="InterPro"/>
</dbReference>
<dbReference type="InterPro" id="IPR009073">
    <property type="entry name" value="HscB_oligo_C"/>
</dbReference>
<dbReference type="InterPro" id="IPR036386">
    <property type="entry name" value="HscB_C_sf"/>
</dbReference>
<dbReference type="GO" id="GO:0005739">
    <property type="term" value="C:mitochondrion"/>
    <property type="evidence" value="ECO:0007669"/>
    <property type="project" value="UniProtKB-SubCell"/>
</dbReference>
<dbReference type="AlphaFoldDB" id="A0AAV3NVV2"/>
<feature type="chain" id="PRO_5043887136" evidence="7">
    <location>
        <begin position="22"/>
        <end position="271"/>
    </location>
</feature>
<feature type="signal peptide" evidence="7">
    <location>
        <begin position="1"/>
        <end position="21"/>
    </location>
</feature>
<keyword evidence="10" id="KW-1185">Reference proteome</keyword>
<evidence type="ECO:0000256" key="6">
    <source>
        <dbReference type="ARBA" id="ARBA00023186"/>
    </source>
</evidence>
<evidence type="ECO:0000256" key="3">
    <source>
        <dbReference type="ARBA" id="ARBA00010476"/>
    </source>
</evidence>
<name>A0AAV3NVV2_LITER</name>
<keyword evidence="6" id="KW-0143">Chaperone</keyword>
<dbReference type="GO" id="GO:0001671">
    <property type="term" value="F:ATPase activator activity"/>
    <property type="evidence" value="ECO:0007669"/>
    <property type="project" value="InterPro"/>
</dbReference>
<evidence type="ECO:0000256" key="1">
    <source>
        <dbReference type="ARBA" id="ARBA00004173"/>
    </source>
</evidence>
<dbReference type="Pfam" id="PF07743">
    <property type="entry name" value="HSCB_C"/>
    <property type="match status" value="1"/>
</dbReference>
<accession>A0AAV3NVV2</accession>
<dbReference type="EMBL" id="BAABME010000367">
    <property type="protein sequence ID" value="GAA0142145.1"/>
    <property type="molecule type" value="Genomic_DNA"/>
</dbReference>
<dbReference type="PANTHER" id="PTHR14021">
    <property type="entry name" value="IRON-SULFUR CLUSTER CO-CHAPERONE PROTEIN HSCB"/>
    <property type="match status" value="1"/>
</dbReference>
<dbReference type="SMART" id="SM00271">
    <property type="entry name" value="DnaJ"/>
    <property type="match status" value="1"/>
</dbReference>